<keyword evidence="2" id="KW-1185">Reference proteome</keyword>
<gene>
    <name evidence="1" type="ORF">ESZ91_04270</name>
</gene>
<comment type="caution">
    <text evidence="1">The sequence shown here is derived from an EMBL/GenBank/DDBJ whole genome shotgun (WGS) entry which is preliminary data.</text>
</comment>
<dbReference type="Proteomes" id="UP000291269">
    <property type="component" value="Unassembled WGS sequence"/>
</dbReference>
<name>A0A4Q2KAF8_9FIRM</name>
<organism evidence="1 2">
    <name type="scientific">Candidatus Borkfalkia ceftriaxoniphila</name>
    <dbReference type="NCBI Taxonomy" id="2508949"/>
    <lineage>
        <taxon>Bacteria</taxon>
        <taxon>Bacillati</taxon>
        <taxon>Bacillota</taxon>
        <taxon>Clostridia</taxon>
        <taxon>Christensenellales</taxon>
        <taxon>Christensenellaceae</taxon>
        <taxon>Candidatus Borkfalkia</taxon>
    </lineage>
</organism>
<dbReference type="AlphaFoldDB" id="A0A4Q2KAF8"/>
<proteinExistence type="predicted"/>
<reference evidence="1 2" key="1">
    <citation type="journal article" date="2019" name="Gut">
        <title>Antibiotics-induced monodominance of a novel gut bacterial order.</title>
        <authorList>
            <person name="Hildebrand F."/>
            <person name="Moitinho-Silva L."/>
            <person name="Blasche S."/>
            <person name="Jahn M.T."/>
            <person name="Gossmann T.I."/>
            <person name="Heuerta-Cepas J."/>
            <person name="Hercog R."/>
            <person name="Luetge M."/>
            <person name="Bahram M."/>
            <person name="Pryszlak A."/>
            <person name="Alves R.J."/>
            <person name="Waszak S.M."/>
            <person name="Zhu A."/>
            <person name="Ye L."/>
            <person name="Costea P.I."/>
            <person name="Aalvink S."/>
            <person name="Belzer C."/>
            <person name="Forslund S.K."/>
            <person name="Sunagawa S."/>
            <person name="Hentschel U."/>
            <person name="Merten C."/>
            <person name="Patil K.R."/>
            <person name="Benes V."/>
            <person name="Bork P."/>
        </authorList>
    </citation>
    <scope>NUCLEOTIDE SEQUENCE [LARGE SCALE GENOMIC DNA]</scope>
    <source>
        <strain evidence="1 2">HDS1380</strain>
    </source>
</reference>
<accession>A0A4Q2KAF8</accession>
<sequence length="385" mass="42898">MKRMHKGIAIVVLTAMIAAMLGIGITANAAVVESEADMLFYETLNEIFDYENADTTTVSAEKERVYDIELNELGIAYSFIYGEGQGFALLIDDGALRVTEFYPQGESPYRQEEGKNVYVRQGIYWYSDGGSFYDCETNLPVSENSVELLGEDAYRGTGDAYYENKRVDYIYRSENKYNMLPSIPGCMHGEAASCVAKMCVNLVVYLDKTYPNLIPNYEPGVSFMGSYMYLSDTPETRAVFDQLYIDTGTDGNGATVSDFKSGFKKYANRQGYQASYTSLMSWRTFNYNSAKTAVTSGKPIALFMENYRGLKISELDGYDFLEYEITNGNHAAAGFGCLEVNYTLAGNKTRTDKYVYGALGVALYDKGYINIGEVKIVDAYALTIS</sequence>
<evidence type="ECO:0000313" key="1">
    <source>
        <dbReference type="EMBL" id="RXZ61618.1"/>
    </source>
</evidence>
<dbReference type="RefSeq" id="WP_129224460.1">
    <property type="nucleotide sequence ID" value="NZ_SDOZ01000002.1"/>
</dbReference>
<protein>
    <submittedName>
        <fullName evidence="1">Uncharacterized protein</fullName>
    </submittedName>
</protein>
<dbReference type="EMBL" id="SDOZ01000002">
    <property type="protein sequence ID" value="RXZ61618.1"/>
    <property type="molecule type" value="Genomic_DNA"/>
</dbReference>
<evidence type="ECO:0000313" key="2">
    <source>
        <dbReference type="Proteomes" id="UP000291269"/>
    </source>
</evidence>